<dbReference type="Proteomes" id="UP000271374">
    <property type="component" value="Unassembled WGS sequence"/>
</dbReference>
<feature type="transmembrane region" description="Helical" evidence="1">
    <location>
        <begin position="6"/>
        <end position="27"/>
    </location>
</feature>
<keyword evidence="1" id="KW-0472">Membrane</keyword>
<accession>A0A431WER3</accession>
<dbReference type="AlphaFoldDB" id="A0A431WER3"/>
<proteinExistence type="predicted"/>
<keyword evidence="3" id="KW-1185">Reference proteome</keyword>
<comment type="caution">
    <text evidence="2">The sequence shown here is derived from an EMBL/GenBank/DDBJ whole genome shotgun (WGS) entry which is preliminary data.</text>
</comment>
<keyword evidence="1" id="KW-0812">Transmembrane</keyword>
<reference evidence="2 3" key="1">
    <citation type="submission" date="2018-12" db="EMBL/GenBank/DDBJ databases">
        <title>Bacillus yapensis draft genome sequence.</title>
        <authorList>
            <person name="Yu L."/>
            <person name="Xu X."/>
            <person name="Tang X."/>
        </authorList>
    </citation>
    <scope>NUCLEOTIDE SEQUENCE [LARGE SCALE GENOMIC DNA]</scope>
    <source>
        <strain evidence="2 3">XXST-01</strain>
    </source>
</reference>
<dbReference type="RefSeq" id="WP_126407880.1">
    <property type="nucleotide sequence ID" value="NZ_RXNT01000004.1"/>
</dbReference>
<gene>
    <name evidence="2" type="ORF">EKG37_07410</name>
</gene>
<dbReference type="EMBL" id="RXNT01000004">
    <property type="protein sequence ID" value="RTR34030.1"/>
    <property type="molecule type" value="Genomic_DNA"/>
</dbReference>
<evidence type="ECO:0000313" key="3">
    <source>
        <dbReference type="Proteomes" id="UP000271374"/>
    </source>
</evidence>
<evidence type="ECO:0000313" key="2">
    <source>
        <dbReference type="EMBL" id="RTR34030.1"/>
    </source>
</evidence>
<keyword evidence="1" id="KW-1133">Transmembrane helix</keyword>
<organism evidence="2 3">
    <name type="scientific">Bacillus yapensis</name>
    <dbReference type="NCBI Taxonomy" id="2492960"/>
    <lineage>
        <taxon>Bacteria</taxon>
        <taxon>Bacillati</taxon>
        <taxon>Bacillota</taxon>
        <taxon>Bacilli</taxon>
        <taxon>Bacillales</taxon>
        <taxon>Bacillaceae</taxon>
        <taxon>Bacillus</taxon>
    </lineage>
</organism>
<evidence type="ECO:0000256" key="1">
    <source>
        <dbReference type="SAM" id="Phobius"/>
    </source>
</evidence>
<sequence length="124" mass="14507">MKKIIMVLLSIFIFVVGGFVVISSGFLEKDNDRDIIKYEGRIYSNITEVDWFEKEKSRYPKVKRIGAIKRLSKSSFLLWNFSATKLPKGTVLYDTVTKEGIRPMIILAETENGEFLYYRWLPKE</sequence>
<dbReference type="OrthoDB" id="2736188at2"/>
<name>A0A431WER3_9BACI</name>
<protein>
    <submittedName>
        <fullName evidence="2">Uncharacterized protein</fullName>
    </submittedName>
</protein>